<feature type="domain" description="GOLD" evidence="11">
    <location>
        <begin position="27"/>
        <end position="120"/>
    </location>
</feature>
<dbReference type="GO" id="GO:0005737">
    <property type="term" value="C:cytoplasm"/>
    <property type="evidence" value="ECO:0007669"/>
    <property type="project" value="GOC"/>
</dbReference>
<evidence type="ECO:0000313" key="13">
    <source>
        <dbReference type="Proteomes" id="UP000019375"/>
    </source>
</evidence>
<evidence type="ECO:0000256" key="8">
    <source>
        <dbReference type="RuleBase" id="RU003827"/>
    </source>
</evidence>
<evidence type="ECO:0000313" key="12">
    <source>
        <dbReference type="EMBL" id="CDF90701.1"/>
    </source>
</evidence>
<feature type="chain" id="PRO_5035185423" evidence="10">
    <location>
        <begin position="18"/>
        <end position="208"/>
    </location>
</feature>
<keyword evidence="3 8" id="KW-0812">Transmembrane</keyword>
<evidence type="ECO:0000256" key="3">
    <source>
        <dbReference type="ARBA" id="ARBA00022692"/>
    </source>
</evidence>
<gene>
    <name evidence="12" type="ORF">BN860_00892g</name>
</gene>
<keyword evidence="6 9" id="KW-1133">Transmembrane helix</keyword>
<feature type="signal peptide" evidence="10">
    <location>
        <begin position="1"/>
        <end position="17"/>
    </location>
</feature>
<dbReference type="Proteomes" id="UP000019375">
    <property type="component" value="Unassembled WGS sequence"/>
</dbReference>
<accession>A0A8J2TA60</accession>
<dbReference type="PANTHER" id="PTHR22811">
    <property type="entry name" value="TRANSMEMBRANE EMP24 DOMAIN-CONTAINING PROTEIN"/>
    <property type="match status" value="1"/>
</dbReference>
<evidence type="ECO:0000256" key="9">
    <source>
        <dbReference type="SAM" id="Phobius"/>
    </source>
</evidence>
<name>A0A8J2TA60_ZYGB2</name>
<evidence type="ECO:0000256" key="6">
    <source>
        <dbReference type="ARBA" id="ARBA00022989"/>
    </source>
</evidence>
<dbReference type="Pfam" id="PF01105">
    <property type="entry name" value="EMP24_GP25L"/>
    <property type="match status" value="1"/>
</dbReference>
<feature type="transmembrane region" description="Helical" evidence="9">
    <location>
        <begin position="176"/>
        <end position="198"/>
    </location>
</feature>
<keyword evidence="5" id="KW-0813">Transport</keyword>
<proteinExistence type="inferred from homology"/>
<sequence>MYMHCIMLMMAMRVSNALHFYMNPGEVKCFYENLVVGNLVIGDIEGYVKRESMYVEDSELKMTISVDESFDSNHRVMNQKNGHSGDFTFTALDTGEHRICFVPSYPQEDAKLRVFMELDIVNVQSLDSRRKDDTRSLKQRVLQLVRRLEGIRIEQKVIREKEALFRNQSESANSRILLWSTLQILGLVTMCGFQIRYLKNFFVKQKVV</sequence>
<protein>
    <submittedName>
        <fullName evidence="12">ZYBA0S08-00892g1_1</fullName>
    </submittedName>
</protein>
<dbReference type="SMART" id="SM01190">
    <property type="entry name" value="EMP24_GP25L"/>
    <property type="match status" value="1"/>
</dbReference>
<evidence type="ECO:0000259" key="11">
    <source>
        <dbReference type="PROSITE" id="PS50866"/>
    </source>
</evidence>
<evidence type="ECO:0000256" key="2">
    <source>
        <dbReference type="ARBA" id="ARBA00007104"/>
    </source>
</evidence>
<organism evidence="12 13">
    <name type="scientific">Zygosaccharomyces bailii (strain CLIB 213 / ATCC 58445 / CBS 680 / BCRC 21525 / NBRC 1098 / NCYC 1416 / NRRL Y-2227)</name>
    <dbReference type="NCBI Taxonomy" id="1333698"/>
    <lineage>
        <taxon>Eukaryota</taxon>
        <taxon>Fungi</taxon>
        <taxon>Dikarya</taxon>
        <taxon>Ascomycota</taxon>
        <taxon>Saccharomycotina</taxon>
        <taxon>Saccharomycetes</taxon>
        <taxon>Saccharomycetales</taxon>
        <taxon>Saccharomycetaceae</taxon>
        <taxon>Zygosaccharomyces</taxon>
    </lineage>
</organism>
<reference evidence="13" key="1">
    <citation type="journal article" date="2013" name="Genome Announc.">
        <title>Genome sequence of the food spoilage yeast Zygosaccharomyces bailii CLIB 213(T).</title>
        <authorList>
            <person name="Galeote V."/>
            <person name="Bigey F."/>
            <person name="Devillers H."/>
            <person name="Neuveglise C."/>
            <person name="Dequin S."/>
        </authorList>
    </citation>
    <scope>NUCLEOTIDE SEQUENCE [LARGE SCALE GENOMIC DNA]</scope>
    <source>
        <strain evidence="13">CLIB 213 / ATCC 58445 / CBS 680 / CCRC 21525 / NBRC 1098 / NCYC 1416 / NRRL Y-2227</strain>
    </source>
</reference>
<evidence type="ECO:0000256" key="5">
    <source>
        <dbReference type="ARBA" id="ARBA00022892"/>
    </source>
</evidence>
<evidence type="ECO:0000256" key="7">
    <source>
        <dbReference type="ARBA" id="ARBA00023136"/>
    </source>
</evidence>
<comment type="subcellular location">
    <subcellularLocation>
        <location evidence="1 8">Membrane</location>
        <topology evidence="1 8">Single-pass type I membrane protein</topology>
    </subcellularLocation>
</comment>
<dbReference type="InterPro" id="IPR009038">
    <property type="entry name" value="GOLD_dom"/>
</dbReference>
<dbReference type="PROSITE" id="PS50866">
    <property type="entry name" value="GOLD"/>
    <property type="match status" value="1"/>
</dbReference>
<evidence type="ECO:0000256" key="4">
    <source>
        <dbReference type="ARBA" id="ARBA00022729"/>
    </source>
</evidence>
<keyword evidence="4 10" id="KW-0732">Signal</keyword>
<dbReference type="InterPro" id="IPR015720">
    <property type="entry name" value="Emp24-like"/>
</dbReference>
<dbReference type="GO" id="GO:0006888">
    <property type="term" value="P:endoplasmic reticulum to Golgi vesicle-mediated transport"/>
    <property type="evidence" value="ECO:0007669"/>
    <property type="project" value="UniProtKB-ARBA"/>
</dbReference>
<keyword evidence="13" id="KW-1185">Reference proteome</keyword>
<comment type="similarity">
    <text evidence="2 8">Belongs to the EMP24/GP25L family.</text>
</comment>
<keyword evidence="7 9" id="KW-0472">Membrane</keyword>
<evidence type="ECO:0000256" key="10">
    <source>
        <dbReference type="SAM" id="SignalP"/>
    </source>
</evidence>
<dbReference type="AlphaFoldDB" id="A0A8J2TA60"/>
<dbReference type="OrthoDB" id="3427at2759"/>
<evidence type="ECO:0000256" key="1">
    <source>
        <dbReference type="ARBA" id="ARBA00004479"/>
    </source>
</evidence>
<keyword evidence="5" id="KW-0931">ER-Golgi transport</keyword>
<dbReference type="EMBL" id="HG316461">
    <property type="protein sequence ID" value="CDF90701.1"/>
    <property type="molecule type" value="Genomic_DNA"/>
</dbReference>
<dbReference type="GO" id="GO:0016020">
    <property type="term" value="C:membrane"/>
    <property type="evidence" value="ECO:0007669"/>
    <property type="project" value="UniProtKB-SubCell"/>
</dbReference>